<protein>
    <recommendedName>
        <fullName evidence="5">NAC domain-containing protein</fullName>
    </recommendedName>
</protein>
<dbReference type="InterPro" id="IPR003441">
    <property type="entry name" value="NAC-dom"/>
</dbReference>
<comment type="caution">
    <text evidence="6">The sequence shown here is derived from an EMBL/GenBank/DDBJ whole genome shotgun (WGS) entry which is preliminary data.</text>
</comment>
<keyword evidence="1" id="KW-0805">Transcription regulation</keyword>
<name>A0ABC8LLE4_ERUVS</name>
<dbReference type="PANTHER" id="PTHR31124">
    <property type="entry name" value="APICAL MERISTEM FORMATION PROTEIN-RELATED-RELATED"/>
    <property type="match status" value="1"/>
</dbReference>
<dbReference type="Proteomes" id="UP001642260">
    <property type="component" value="Unassembled WGS sequence"/>
</dbReference>
<dbReference type="InterPro" id="IPR036093">
    <property type="entry name" value="NAC_dom_sf"/>
</dbReference>
<evidence type="ECO:0000256" key="2">
    <source>
        <dbReference type="ARBA" id="ARBA00023125"/>
    </source>
</evidence>
<evidence type="ECO:0000256" key="4">
    <source>
        <dbReference type="ARBA" id="ARBA00023242"/>
    </source>
</evidence>
<evidence type="ECO:0000259" key="5">
    <source>
        <dbReference type="PROSITE" id="PS51005"/>
    </source>
</evidence>
<dbReference type="Gene3D" id="2.170.150.80">
    <property type="entry name" value="NAC domain"/>
    <property type="match status" value="1"/>
</dbReference>
<keyword evidence="3" id="KW-0804">Transcription</keyword>
<dbReference type="SUPFAM" id="SSF101941">
    <property type="entry name" value="NAC domain"/>
    <property type="match status" value="1"/>
</dbReference>
<sequence length="158" mass="18811">MSIYLKSISDNGDSWPEKFIEDTDVFNKNPSEMFEFENPTFVFVYPRTEACGKTDGCDSGSWRIIIVNDKIIKNEDTGKFLGFKKILKSCLQTKPREYKRTWVMEEYRLPSKWNPKQDHVVCKIQLLFQTEIRHFDIEKGEEVLRTWIMEGIDLWKKQ</sequence>
<evidence type="ECO:0000313" key="7">
    <source>
        <dbReference type="Proteomes" id="UP001642260"/>
    </source>
</evidence>
<dbReference type="EMBL" id="CAKOAT010617376">
    <property type="protein sequence ID" value="CAH8384386.1"/>
    <property type="molecule type" value="Genomic_DNA"/>
</dbReference>
<organism evidence="6 7">
    <name type="scientific">Eruca vesicaria subsp. sativa</name>
    <name type="common">Garden rocket</name>
    <name type="synonym">Eruca sativa</name>
    <dbReference type="NCBI Taxonomy" id="29727"/>
    <lineage>
        <taxon>Eukaryota</taxon>
        <taxon>Viridiplantae</taxon>
        <taxon>Streptophyta</taxon>
        <taxon>Embryophyta</taxon>
        <taxon>Tracheophyta</taxon>
        <taxon>Spermatophyta</taxon>
        <taxon>Magnoliopsida</taxon>
        <taxon>eudicotyledons</taxon>
        <taxon>Gunneridae</taxon>
        <taxon>Pentapetalae</taxon>
        <taxon>rosids</taxon>
        <taxon>malvids</taxon>
        <taxon>Brassicales</taxon>
        <taxon>Brassicaceae</taxon>
        <taxon>Brassiceae</taxon>
        <taxon>Eruca</taxon>
    </lineage>
</organism>
<dbReference type="PROSITE" id="PS51005">
    <property type="entry name" value="NAC"/>
    <property type="match status" value="1"/>
</dbReference>
<keyword evidence="4" id="KW-0539">Nucleus</keyword>
<reference evidence="6 7" key="1">
    <citation type="submission" date="2022-03" db="EMBL/GenBank/DDBJ databases">
        <authorList>
            <person name="Macdonald S."/>
            <person name="Ahmed S."/>
            <person name="Newling K."/>
        </authorList>
    </citation>
    <scope>NUCLEOTIDE SEQUENCE [LARGE SCALE GENOMIC DNA]</scope>
</reference>
<dbReference type="AlphaFoldDB" id="A0ABC8LLE4"/>
<dbReference type="PANTHER" id="PTHR31124:SF11">
    <property type="entry name" value="NAC DOMAIN-CONTAINING PROTEIN"/>
    <property type="match status" value="1"/>
</dbReference>
<proteinExistence type="predicted"/>
<feature type="domain" description="NAC" evidence="5">
    <location>
        <begin position="1"/>
        <end position="127"/>
    </location>
</feature>
<gene>
    <name evidence="6" type="ORF">ERUC_LOCUS36869</name>
</gene>
<accession>A0ABC8LLE4</accession>
<dbReference type="Pfam" id="PF02365">
    <property type="entry name" value="NAM"/>
    <property type="match status" value="1"/>
</dbReference>
<keyword evidence="2" id="KW-0238">DNA-binding</keyword>
<evidence type="ECO:0000256" key="1">
    <source>
        <dbReference type="ARBA" id="ARBA00023015"/>
    </source>
</evidence>
<evidence type="ECO:0000256" key="3">
    <source>
        <dbReference type="ARBA" id="ARBA00023163"/>
    </source>
</evidence>
<keyword evidence="7" id="KW-1185">Reference proteome</keyword>
<dbReference type="GO" id="GO:0003677">
    <property type="term" value="F:DNA binding"/>
    <property type="evidence" value="ECO:0007669"/>
    <property type="project" value="UniProtKB-KW"/>
</dbReference>
<evidence type="ECO:0000313" key="6">
    <source>
        <dbReference type="EMBL" id="CAH8384386.1"/>
    </source>
</evidence>